<keyword evidence="2" id="KW-0723">Serine/threonine-protein kinase</keyword>
<dbReference type="PANTHER" id="PTHR27009">
    <property type="entry name" value="RUST RESISTANCE KINASE LR10-RELATED"/>
    <property type="match status" value="1"/>
</dbReference>
<dbReference type="GO" id="GO:0030247">
    <property type="term" value="F:polysaccharide binding"/>
    <property type="evidence" value="ECO:0007669"/>
    <property type="project" value="InterPro"/>
</dbReference>
<keyword evidence="5" id="KW-0732">Signal</keyword>
<dbReference type="GO" id="GO:0005524">
    <property type="term" value="F:ATP binding"/>
    <property type="evidence" value="ECO:0007669"/>
    <property type="project" value="UniProtKB-UniRule"/>
</dbReference>
<comment type="subcellular location">
    <subcellularLocation>
        <location evidence="1">Membrane</location>
        <topology evidence="1">Single-pass type I membrane protein</topology>
    </subcellularLocation>
</comment>
<reference evidence="15" key="1">
    <citation type="journal article" date="2023" name="Plant J.">
        <title>The genome of the king protea, Protea cynaroides.</title>
        <authorList>
            <person name="Chang J."/>
            <person name="Duong T.A."/>
            <person name="Schoeman C."/>
            <person name="Ma X."/>
            <person name="Roodt D."/>
            <person name="Barker N."/>
            <person name="Li Z."/>
            <person name="Van de Peer Y."/>
            <person name="Mizrachi E."/>
        </authorList>
    </citation>
    <scope>NUCLEOTIDE SEQUENCE</scope>
    <source>
        <tissue evidence="15">Young leaves</tissue>
    </source>
</reference>
<evidence type="ECO:0000313" key="16">
    <source>
        <dbReference type="Proteomes" id="UP001141806"/>
    </source>
</evidence>
<dbReference type="Proteomes" id="UP001141806">
    <property type="component" value="Unassembled WGS sequence"/>
</dbReference>
<dbReference type="Pfam" id="PF00069">
    <property type="entry name" value="Pkinase"/>
    <property type="match status" value="1"/>
</dbReference>
<organism evidence="15 16">
    <name type="scientific">Protea cynaroides</name>
    <dbReference type="NCBI Taxonomy" id="273540"/>
    <lineage>
        <taxon>Eukaryota</taxon>
        <taxon>Viridiplantae</taxon>
        <taxon>Streptophyta</taxon>
        <taxon>Embryophyta</taxon>
        <taxon>Tracheophyta</taxon>
        <taxon>Spermatophyta</taxon>
        <taxon>Magnoliopsida</taxon>
        <taxon>Proteales</taxon>
        <taxon>Proteaceae</taxon>
        <taxon>Protea</taxon>
    </lineage>
</organism>
<keyword evidence="3" id="KW-0808">Transferase</keyword>
<sequence>MTTMCGKEVGCIYNLVVIMMFLVLAACRVAVEGANCSSYCGDIHNITYPFRLKGDPTDCGDSLYELTCETNQTVLLINSQKYFLKNIYYEDQSVRVVHSAIENNNYCPTPPPSLNQADLVRANPFIWGISYLYSVLASIVFVNCSAPVENNSMYTPYTELCPFNNRSNSSSWQIYYLTPAWDEYHRYPVLGPYASDLKNNCNVIAAFPTIYHPPCDENFLNYGLNYSDIRSILQMGYYLSWSDPFICRECLARGGKCMSSDNAGGFFVTSQGIDIKFGAVYCEESYCKNKFHSRRCFFHNIRLAIHSVGWGLQHYFYETHQGRNLALHIFEGREIIGILCISVFLFQKFRRRHFWMDTTVEEFLSNYKDQSPTRYSYSQIKKMTNNFKEKLGEGGFGSVFKGKLISGGLVAIKMLEKSKANGQDFINEVATIGRIHHVNIVKLIGFCSEGLKRALIYEFMPNGSLDKYIYSQEGVNNSLSWEKIYEIALGIARGIEYLHRGCDMQILHFDIKPHNILLDEDFQPKIADFGLAKFYSTGDNTVAVTAVRGTIGYIAPELIYRNIGGVSYKSDVYSFGMMLMEMASRRKNLNRFVDKTSQIYFPPWIYSRLEQGEDMELRCNNEDEKEMVKKMIIVALWCIQLKPVDRPSMKKVMEMLEGSPDLLEMPPTPFLATEESVPNEAGPSISMNIMEFSITARS</sequence>
<evidence type="ECO:0000313" key="15">
    <source>
        <dbReference type="EMBL" id="KAJ4949731.1"/>
    </source>
</evidence>
<keyword evidence="4 13" id="KW-0812">Transmembrane</keyword>
<evidence type="ECO:0000256" key="3">
    <source>
        <dbReference type="ARBA" id="ARBA00022679"/>
    </source>
</evidence>
<dbReference type="Pfam" id="PF13947">
    <property type="entry name" value="GUB_WAK_bind"/>
    <property type="match status" value="1"/>
</dbReference>
<evidence type="ECO:0000256" key="2">
    <source>
        <dbReference type="ARBA" id="ARBA00022527"/>
    </source>
</evidence>
<dbReference type="InterPro" id="IPR017441">
    <property type="entry name" value="Protein_kinase_ATP_BS"/>
</dbReference>
<evidence type="ECO:0000256" key="10">
    <source>
        <dbReference type="ARBA" id="ARBA00023136"/>
    </source>
</evidence>
<dbReference type="FunFam" id="1.10.510.10:FF:000590">
    <property type="entry name" value="PR5-like receptor kinase"/>
    <property type="match status" value="1"/>
</dbReference>
<evidence type="ECO:0000256" key="1">
    <source>
        <dbReference type="ARBA" id="ARBA00004479"/>
    </source>
</evidence>
<proteinExistence type="predicted"/>
<dbReference type="InterPro" id="IPR000719">
    <property type="entry name" value="Prot_kinase_dom"/>
</dbReference>
<comment type="caution">
    <text evidence="15">The sequence shown here is derived from an EMBL/GenBank/DDBJ whole genome shotgun (WGS) entry which is preliminary data.</text>
</comment>
<accession>A0A9Q0GKX2</accession>
<evidence type="ECO:0000259" key="14">
    <source>
        <dbReference type="PROSITE" id="PS50011"/>
    </source>
</evidence>
<dbReference type="CDD" id="cd14066">
    <property type="entry name" value="STKc_IRAK"/>
    <property type="match status" value="1"/>
</dbReference>
<feature type="binding site" evidence="12">
    <location>
        <position position="413"/>
    </location>
    <ligand>
        <name>ATP</name>
        <dbReference type="ChEBI" id="CHEBI:30616"/>
    </ligand>
</feature>
<dbReference type="InterPro" id="IPR008271">
    <property type="entry name" value="Ser/Thr_kinase_AS"/>
</dbReference>
<dbReference type="PROSITE" id="PS50011">
    <property type="entry name" value="PROTEIN_KINASE_DOM"/>
    <property type="match status" value="1"/>
</dbReference>
<dbReference type="GO" id="GO:0016020">
    <property type="term" value="C:membrane"/>
    <property type="evidence" value="ECO:0007669"/>
    <property type="project" value="UniProtKB-SubCell"/>
</dbReference>
<dbReference type="InterPro" id="IPR045874">
    <property type="entry name" value="LRK10/LRL21-25-like"/>
</dbReference>
<evidence type="ECO:0000256" key="8">
    <source>
        <dbReference type="ARBA" id="ARBA00022840"/>
    </source>
</evidence>
<dbReference type="PROSITE" id="PS00107">
    <property type="entry name" value="PROTEIN_KINASE_ATP"/>
    <property type="match status" value="1"/>
</dbReference>
<name>A0A9Q0GKX2_9MAGN</name>
<evidence type="ECO:0000256" key="11">
    <source>
        <dbReference type="ARBA" id="ARBA00023180"/>
    </source>
</evidence>
<gene>
    <name evidence="15" type="ORF">NE237_008287</name>
</gene>
<dbReference type="Gene3D" id="3.30.200.20">
    <property type="entry name" value="Phosphorylase Kinase, domain 1"/>
    <property type="match status" value="1"/>
</dbReference>
<protein>
    <recommendedName>
        <fullName evidence="14">Protein kinase domain-containing protein</fullName>
    </recommendedName>
</protein>
<dbReference type="AlphaFoldDB" id="A0A9Q0GKX2"/>
<keyword evidence="10 13" id="KW-0472">Membrane</keyword>
<dbReference type="EMBL" id="JAMYWD010000562">
    <property type="protein sequence ID" value="KAJ4949731.1"/>
    <property type="molecule type" value="Genomic_DNA"/>
</dbReference>
<dbReference type="PROSITE" id="PS51257">
    <property type="entry name" value="PROKAR_LIPOPROTEIN"/>
    <property type="match status" value="1"/>
</dbReference>
<feature type="transmembrane region" description="Helical" evidence="13">
    <location>
        <begin position="12"/>
        <end position="31"/>
    </location>
</feature>
<keyword evidence="7" id="KW-0418">Kinase</keyword>
<evidence type="ECO:0000256" key="4">
    <source>
        <dbReference type="ARBA" id="ARBA00022692"/>
    </source>
</evidence>
<keyword evidence="8 12" id="KW-0067">ATP-binding</keyword>
<evidence type="ECO:0000256" key="5">
    <source>
        <dbReference type="ARBA" id="ARBA00022729"/>
    </source>
</evidence>
<evidence type="ECO:0000256" key="13">
    <source>
        <dbReference type="SAM" id="Phobius"/>
    </source>
</evidence>
<evidence type="ECO:0000256" key="12">
    <source>
        <dbReference type="PROSITE-ProRule" id="PRU10141"/>
    </source>
</evidence>
<evidence type="ECO:0000256" key="6">
    <source>
        <dbReference type="ARBA" id="ARBA00022741"/>
    </source>
</evidence>
<dbReference type="Gene3D" id="1.10.510.10">
    <property type="entry name" value="Transferase(Phosphotransferase) domain 1"/>
    <property type="match status" value="1"/>
</dbReference>
<dbReference type="SMART" id="SM00220">
    <property type="entry name" value="S_TKc"/>
    <property type="match status" value="1"/>
</dbReference>
<dbReference type="PROSITE" id="PS00108">
    <property type="entry name" value="PROTEIN_KINASE_ST"/>
    <property type="match status" value="1"/>
</dbReference>
<dbReference type="InterPro" id="IPR025287">
    <property type="entry name" value="WAK_GUB"/>
</dbReference>
<dbReference type="FunFam" id="3.30.200.20:FF:000178">
    <property type="entry name" value="serine/threonine-protein kinase PBS1-like"/>
    <property type="match status" value="1"/>
</dbReference>
<feature type="domain" description="Protein kinase" evidence="14">
    <location>
        <begin position="385"/>
        <end position="671"/>
    </location>
</feature>
<keyword evidence="11" id="KW-0325">Glycoprotein</keyword>
<keyword evidence="16" id="KW-1185">Reference proteome</keyword>
<keyword evidence="9 13" id="KW-1133">Transmembrane helix</keyword>
<evidence type="ECO:0000256" key="9">
    <source>
        <dbReference type="ARBA" id="ARBA00022989"/>
    </source>
</evidence>
<dbReference type="InterPro" id="IPR011009">
    <property type="entry name" value="Kinase-like_dom_sf"/>
</dbReference>
<dbReference type="SUPFAM" id="SSF56112">
    <property type="entry name" value="Protein kinase-like (PK-like)"/>
    <property type="match status" value="1"/>
</dbReference>
<keyword evidence="6 12" id="KW-0547">Nucleotide-binding</keyword>
<dbReference type="OrthoDB" id="544400at2759"/>
<dbReference type="GO" id="GO:0004674">
    <property type="term" value="F:protein serine/threonine kinase activity"/>
    <property type="evidence" value="ECO:0007669"/>
    <property type="project" value="UniProtKB-KW"/>
</dbReference>
<evidence type="ECO:0000256" key="7">
    <source>
        <dbReference type="ARBA" id="ARBA00022777"/>
    </source>
</evidence>